<feature type="region of interest" description="Disordered" evidence="1">
    <location>
        <begin position="324"/>
        <end position="515"/>
    </location>
</feature>
<feature type="compositionally biased region" description="Acidic residues" evidence="1">
    <location>
        <begin position="334"/>
        <end position="344"/>
    </location>
</feature>
<protein>
    <submittedName>
        <fullName evidence="2">Uncharacterized protein</fullName>
    </submittedName>
</protein>
<feature type="region of interest" description="Disordered" evidence="1">
    <location>
        <begin position="233"/>
        <end position="292"/>
    </location>
</feature>
<organism evidence="2 3">
    <name type="scientific">Candidozyma haemuli</name>
    <dbReference type="NCBI Taxonomy" id="45357"/>
    <lineage>
        <taxon>Eukaryota</taxon>
        <taxon>Fungi</taxon>
        <taxon>Dikarya</taxon>
        <taxon>Ascomycota</taxon>
        <taxon>Saccharomycotina</taxon>
        <taxon>Pichiomycetes</taxon>
        <taxon>Metschnikowiaceae</taxon>
        <taxon>Candidozyma</taxon>
    </lineage>
</organism>
<name>A0ABX8I5I9_9ASCO</name>
<feature type="compositionally biased region" description="Basic residues" evidence="1">
    <location>
        <begin position="388"/>
        <end position="399"/>
    </location>
</feature>
<proteinExistence type="predicted"/>
<feature type="region of interest" description="Disordered" evidence="1">
    <location>
        <begin position="188"/>
        <end position="214"/>
    </location>
</feature>
<dbReference type="EMBL" id="CP076662">
    <property type="protein sequence ID" value="QWU87758.1"/>
    <property type="molecule type" value="Genomic_DNA"/>
</dbReference>
<accession>A0ABX8I5I9</accession>
<reference evidence="2 3" key="1">
    <citation type="submission" date="2021-06" db="EMBL/GenBank/DDBJ databases">
        <title>Candida outbreak in Lebanon.</title>
        <authorList>
            <person name="Finianos M."/>
        </authorList>
    </citation>
    <scope>NUCLEOTIDE SEQUENCE [LARGE SCALE GENOMIC DNA]</scope>
    <source>
        <strain evidence="2">CA3LBN</strain>
    </source>
</reference>
<evidence type="ECO:0000313" key="2">
    <source>
        <dbReference type="EMBL" id="QWU87758.1"/>
    </source>
</evidence>
<dbReference type="Proteomes" id="UP000825434">
    <property type="component" value="Chromosome 2"/>
</dbReference>
<dbReference type="InterPro" id="IPR019021">
    <property type="entry name" value="Mms22"/>
</dbReference>
<feature type="compositionally biased region" description="Polar residues" evidence="1">
    <location>
        <begin position="455"/>
        <end position="468"/>
    </location>
</feature>
<evidence type="ECO:0000313" key="3">
    <source>
        <dbReference type="Proteomes" id="UP000825434"/>
    </source>
</evidence>
<feature type="compositionally biased region" description="Polar residues" evidence="1">
    <location>
        <begin position="400"/>
        <end position="421"/>
    </location>
</feature>
<feature type="compositionally biased region" description="Basic and acidic residues" evidence="1">
    <location>
        <begin position="248"/>
        <end position="258"/>
    </location>
</feature>
<feature type="compositionally biased region" description="Basic residues" evidence="1">
    <location>
        <begin position="503"/>
        <end position="515"/>
    </location>
</feature>
<evidence type="ECO:0000256" key="1">
    <source>
        <dbReference type="SAM" id="MobiDB-lite"/>
    </source>
</evidence>
<gene>
    <name evidence="2" type="ORF">CA3LBN_002023</name>
</gene>
<dbReference type="Pfam" id="PF09462">
    <property type="entry name" value="Mus7"/>
    <property type="match status" value="2"/>
</dbReference>
<keyword evidence="3" id="KW-1185">Reference proteome</keyword>
<sequence>MDSVADSDAENSLPMLSATAIDTGSLRRVFGFLSEETKHRLRSEADGTPFEGVYDTYDIPSSPERIVIQSSSPMKEQSLMEINPLEPVQEVNEPETPVRAGRSLRKRTFASRHPYIADQADYLGICTVDSINEMFSDNDDLTVVARALNQLYLKRKKRYPDEERYKARNFYAHLGKSKAMALAGDPDAETMDLQDDPSSSQLNYEPDNASDEEDQEMIPYEGVEHRPPPKVYDSASDSENDIGGSFKRSLDEPRERVYKSKKKMRRQEQPRKGLAVRKMGSSGVNRSLESELGQFVDSRETYEEYTPNYQSFFQPQITSFTSDLSELVRSESSSDYDSDSENELFSDNADTTKSSDLIEPPQTYLDDFDLGGGAQEADHINHLFASGRKSKSRKHKTQSRHSVSTPKVKASSSTTPHQPSYSRGPRSKPSTHRSSTSSYGRLNTRKFSKPPQQRKPLQQSNRANSPRPTKSYHRPESMNRAKQKQSVLSVDVDSDSDKENPKKTSKPIARSKSRPLRTKHFLATTAFEVESLTKFVKQHTSGFAVPSAYFNPSKSSLFSDNLFASTDSILAYNDLQRIHTIGDGFIFFPHNDTVSFTLLGKHYVFGLFQQESSSHNITRLLTHLRKLVSSVKAQLNPSIRTEVKDATRALIKWLLIFRLPIPRAAWGLIDELLNDFTKLQTKEIRKHQTFFYAHVLLVYYIAYQLERTNGEGDYRSLFSEFEKYCIDFWSIIFKTYDSTDISLTFKSETPTELSESLCMMYFLFGNKKDIWWPTVSEALQDLDPLMDSSFESMNIVYALASMCPSNKFNWTPFITILNNFQGSSHAEDHHDFIDICELIHNNLEWPLEEKLILTLYSSFAKRKFTNFENETSVPTSIGVILSKHDIPQDTVFERFLGFVYTYISDLCERKEVKRLITKLVASSQYHYQKGRKYQIMFINRLNLILLLFQISDVDLRSPFSSLIDQIIEFKDMFIYSRAVDAFDTFAQVSERKKVGLPVTAFQAMLNSFSASYDRLQGMPSLLTRLIDCGLRVIDISKTPQSLAFLRAIEISVIPDRLRGRVLDQMLSFAELLRVHKEQASASSDSIDSLIRTVTSFLSAQMNRLPVADLRQDEILENVIEKSIQIWIQFAHANSSQNWNFMMLQKFSYLGNKSSRDRFALYFCWVYLNQGEVSHSAIFEMDKLFIKAMISSRLSKYSSLVFRSLSRTRGSLTACRKLAAQPMVSVHGQKYQILSSFINRIANSNSLVVAEKALLITEMVKEIECEFNAHYDNLQIIEFLRRIISLVSGNCLTLVEDIEEFWSVSEKLGFPSKRLQSTWAQASNDERISLLNVEFTNALKFEKDYAEALGKWISPTNSQLLFSVFEIYVEAASKHDMYWAHVSFLVKFIHFRLHNCMLDVVDRSFKKLLQVVANVPSVAAIEIDSNYVMYQIEAVSICAEIMFAGVYIYDGYDELNEHLDSIRKFEERLHEHETFSKLFTDISLNQLKTGDTGPYLPPYEHTQADYESALEPLNNTLKKLEEVYERKTPGSEVTVVPEPFDITF</sequence>